<sequence length="67" mass="6871">MSGGWSVCGLCGAVIADIPGHVYWHETGALEFISEIVDELRRTPQSGPGPGEAESTALKAASAAGEE</sequence>
<dbReference type="AlphaFoldDB" id="U1PES0"/>
<dbReference type="EMBL" id="AWSD01000414">
    <property type="protein sequence ID" value="ERH15100.1"/>
    <property type="molecule type" value="Genomic_DNA"/>
</dbReference>
<accession>U1PES0</accession>
<evidence type="ECO:0000313" key="2">
    <source>
        <dbReference type="EMBL" id="ERH15100.1"/>
    </source>
</evidence>
<evidence type="ECO:0000313" key="3">
    <source>
        <dbReference type="Proteomes" id="UP000016498"/>
    </source>
</evidence>
<feature type="compositionally biased region" description="Low complexity" evidence="1">
    <location>
        <begin position="52"/>
        <end position="67"/>
    </location>
</feature>
<organism evidence="2 3">
    <name type="scientific">Actinomyces johnsonii F0510</name>
    <dbReference type="NCBI Taxonomy" id="1227262"/>
    <lineage>
        <taxon>Bacteria</taxon>
        <taxon>Bacillati</taxon>
        <taxon>Actinomycetota</taxon>
        <taxon>Actinomycetes</taxon>
        <taxon>Actinomycetales</taxon>
        <taxon>Actinomycetaceae</taxon>
        <taxon>Actinomyces</taxon>
    </lineage>
</organism>
<protein>
    <submittedName>
        <fullName evidence="2">Uncharacterized protein</fullName>
    </submittedName>
</protein>
<name>U1PES0_9ACTO</name>
<comment type="caution">
    <text evidence="2">The sequence shown here is derived from an EMBL/GenBank/DDBJ whole genome shotgun (WGS) entry which is preliminary data.</text>
</comment>
<proteinExistence type="predicted"/>
<dbReference type="Proteomes" id="UP000016498">
    <property type="component" value="Unassembled WGS sequence"/>
</dbReference>
<feature type="region of interest" description="Disordered" evidence="1">
    <location>
        <begin position="41"/>
        <end position="67"/>
    </location>
</feature>
<reference evidence="2 3" key="1">
    <citation type="submission" date="2013-06" db="EMBL/GenBank/DDBJ databases">
        <authorList>
            <person name="Weinstock G."/>
            <person name="Sodergren E."/>
            <person name="Lobos E.A."/>
            <person name="Fulton L."/>
            <person name="Fulton R."/>
            <person name="Courtney L."/>
            <person name="Fronick C."/>
            <person name="O'Laughlin M."/>
            <person name="Godfrey J."/>
            <person name="Wilson R.M."/>
            <person name="Miner T."/>
            <person name="Farmer C."/>
            <person name="Delehaunty K."/>
            <person name="Cordes M."/>
            <person name="Minx P."/>
            <person name="Tomlinson C."/>
            <person name="Chen J."/>
            <person name="Wollam A."/>
            <person name="Pepin K.H."/>
            <person name="Bhonagiri V."/>
            <person name="Zhang X."/>
            <person name="Warren W."/>
            <person name="Mitreva M."/>
            <person name="Mardis E.R."/>
            <person name="Wilson R.K."/>
        </authorList>
    </citation>
    <scope>NUCLEOTIDE SEQUENCE [LARGE SCALE GENOMIC DNA]</scope>
    <source>
        <strain evidence="2 3">F0510</strain>
    </source>
</reference>
<dbReference type="HOGENOM" id="CLU_2802725_0_0_11"/>
<gene>
    <name evidence="2" type="ORF">HMPREF1549_03384</name>
</gene>
<evidence type="ECO:0000256" key="1">
    <source>
        <dbReference type="SAM" id="MobiDB-lite"/>
    </source>
</evidence>